<dbReference type="AlphaFoldDB" id="A0A4Q5M5I5"/>
<evidence type="ECO:0000313" key="2">
    <source>
        <dbReference type="EMBL" id="RYU97419.1"/>
    </source>
</evidence>
<proteinExistence type="predicted"/>
<keyword evidence="3" id="KW-1185">Reference proteome</keyword>
<dbReference type="OrthoDB" id="815717at2"/>
<dbReference type="InterPro" id="IPR025665">
    <property type="entry name" value="Beta-barrel_OMP_2"/>
</dbReference>
<gene>
    <name evidence="2" type="ORF">EWM59_01645</name>
</gene>
<dbReference type="Pfam" id="PF13568">
    <property type="entry name" value="OMP_b-brl_2"/>
    <property type="match status" value="1"/>
</dbReference>
<feature type="domain" description="Outer membrane protein beta-barrel" evidence="1">
    <location>
        <begin position="219"/>
        <end position="385"/>
    </location>
</feature>
<sequence length="414" mass="46998">MRTKLTTTLLLIFIAKFCLAQRNFIKGKLITADKDTLSGFIDYKEWIKSPLEIFFKREMNQPSFVYSSTELSGFIIDFNQETYTSLSFAIEKLPRNGSKIVFPSLGAYYNRTKRLTQKNAFVRVLSAGKATLYHFVDKDSEEHFLIKQNNTFEALVYHIIETGNQTAKIKQYQLQLSELLADACKKLPVQNTDYYTKDIKKLIDSYNDCFKIILKPELAQNSRGKWEYGVAAGAGYSRIRHIISTSTPPNYVYVQGNGNITSAGGVFLNYVFARGRGKFAIQNEVHTYALKSTATDVESRFRYDIRYLGIQNLFRYTFYIGKPSIYVLGGISNAFIVNDRSVVEDIDGGQSELVSSFDRKSEQGLIAGLGVRSKRLMIEARACWGNGFSADILSIAPTNRYELLAKWNFGQVQP</sequence>
<evidence type="ECO:0000313" key="3">
    <source>
        <dbReference type="Proteomes" id="UP000293162"/>
    </source>
</evidence>
<dbReference type="Proteomes" id="UP000293162">
    <property type="component" value="Unassembled WGS sequence"/>
</dbReference>
<name>A0A4Q5M5I5_9BACT</name>
<reference evidence="2 3" key="1">
    <citation type="submission" date="2019-02" db="EMBL/GenBank/DDBJ databases">
        <title>Bacterial novel species Emticicia sp. 17J42-9 isolated from soil.</title>
        <authorList>
            <person name="Jung H.-Y."/>
        </authorList>
    </citation>
    <scope>NUCLEOTIDE SEQUENCE [LARGE SCALE GENOMIC DNA]</scope>
    <source>
        <strain evidence="2 3">17J42-9</strain>
    </source>
</reference>
<evidence type="ECO:0000259" key="1">
    <source>
        <dbReference type="Pfam" id="PF13568"/>
    </source>
</evidence>
<accession>A0A4Q5M5I5</accession>
<dbReference type="RefSeq" id="WP_130019201.1">
    <property type="nucleotide sequence ID" value="NZ_SEWF01000002.1"/>
</dbReference>
<protein>
    <submittedName>
        <fullName evidence="2">PorT family protein</fullName>
    </submittedName>
</protein>
<comment type="caution">
    <text evidence="2">The sequence shown here is derived from an EMBL/GenBank/DDBJ whole genome shotgun (WGS) entry which is preliminary data.</text>
</comment>
<dbReference type="EMBL" id="SEWF01000002">
    <property type="protein sequence ID" value="RYU97419.1"/>
    <property type="molecule type" value="Genomic_DNA"/>
</dbReference>
<organism evidence="2 3">
    <name type="scientific">Emticicia agri</name>
    <dbReference type="NCBI Taxonomy" id="2492393"/>
    <lineage>
        <taxon>Bacteria</taxon>
        <taxon>Pseudomonadati</taxon>
        <taxon>Bacteroidota</taxon>
        <taxon>Cytophagia</taxon>
        <taxon>Cytophagales</taxon>
        <taxon>Leadbetterellaceae</taxon>
        <taxon>Emticicia</taxon>
    </lineage>
</organism>